<dbReference type="InterPro" id="IPR003594">
    <property type="entry name" value="HATPase_dom"/>
</dbReference>
<evidence type="ECO:0000256" key="8">
    <source>
        <dbReference type="ARBA" id="ARBA00023012"/>
    </source>
</evidence>
<dbReference type="OrthoDB" id="9815750at2"/>
<evidence type="ECO:0000256" key="10">
    <source>
        <dbReference type="SAM" id="Phobius"/>
    </source>
</evidence>
<evidence type="ECO:0000256" key="5">
    <source>
        <dbReference type="ARBA" id="ARBA00022741"/>
    </source>
</evidence>
<evidence type="ECO:0000259" key="11">
    <source>
        <dbReference type="PROSITE" id="PS50109"/>
    </source>
</evidence>
<reference evidence="12 13" key="1">
    <citation type="journal article" date="2012" name="J. Bacteriol.">
        <title>Genome Sequence of Gallaecimonas xiamenensis Type Strain 3-C-1.</title>
        <authorList>
            <person name="Lai Q."/>
            <person name="Wang L."/>
            <person name="Wang W."/>
            <person name="Shao Z."/>
        </authorList>
    </citation>
    <scope>NUCLEOTIDE SEQUENCE [LARGE SCALE GENOMIC DNA]</scope>
    <source>
        <strain evidence="12 13">3-C-1</strain>
    </source>
</reference>
<dbReference type="AlphaFoldDB" id="K2JRL6"/>
<feature type="transmembrane region" description="Helical" evidence="10">
    <location>
        <begin position="165"/>
        <end position="187"/>
    </location>
</feature>
<dbReference type="PROSITE" id="PS50109">
    <property type="entry name" value="HIS_KIN"/>
    <property type="match status" value="1"/>
</dbReference>
<dbReference type="PANTHER" id="PTHR43065">
    <property type="entry name" value="SENSOR HISTIDINE KINASE"/>
    <property type="match status" value="1"/>
</dbReference>
<evidence type="ECO:0000313" key="13">
    <source>
        <dbReference type="Proteomes" id="UP000006755"/>
    </source>
</evidence>
<dbReference type="EC" id="2.7.13.3" evidence="2"/>
<keyword evidence="9" id="KW-0175">Coiled coil</keyword>
<evidence type="ECO:0000256" key="9">
    <source>
        <dbReference type="SAM" id="Coils"/>
    </source>
</evidence>
<dbReference type="EMBL" id="AMRI01000003">
    <property type="protein sequence ID" value="EKE77127.1"/>
    <property type="molecule type" value="Genomic_DNA"/>
</dbReference>
<comment type="catalytic activity">
    <reaction evidence="1">
        <text>ATP + protein L-histidine = ADP + protein N-phospho-L-histidine.</text>
        <dbReference type="EC" id="2.7.13.3"/>
    </reaction>
</comment>
<dbReference type="InterPro" id="IPR005467">
    <property type="entry name" value="His_kinase_dom"/>
</dbReference>
<dbReference type="SMART" id="SM00387">
    <property type="entry name" value="HATPase_c"/>
    <property type="match status" value="1"/>
</dbReference>
<dbReference type="STRING" id="745411.B3C1_02940"/>
<keyword evidence="10" id="KW-1133">Transmembrane helix</keyword>
<comment type="caution">
    <text evidence="12">The sequence shown here is derived from an EMBL/GenBank/DDBJ whole genome shotgun (WGS) entry which is preliminary data.</text>
</comment>
<dbReference type="Gene3D" id="1.10.287.130">
    <property type="match status" value="1"/>
</dbReference>
<dbReference type="SUPFAM" id="SSF55874">
    <property type="entry name" value="ATPase domain of HSP90 chaperone/DNA topoisomerase II/histidine kinase"/>
    <property type="match status" value="1"/>
</dbReference>
<evidence type="ECO:0000313" key="12">
    <source>
        <dbReference type="EMBL" id="EKE77127.1"/>
    </source>
</evidence>
<feature type="transmembrane region" description="Helical" evidence="10">
    <location>
        <begin position="193"/>
        <end position="212"/>
    </location>
</feature>
<dbReference type="PRINTS" id="PR00344">
    <property type="entry name" value="BCTRLSENSOR"/>
</dbReference>
<dbReference type="Pfam" id="PF02518">
    <property type="entry name" value="HATPase_c"/>
    <property type="match status" value="1"/>
</dbReference>
<gene>
    <name evidence="12" type="ORF">B3C1_02940</name>
</gene>
<evidence type="ECO:0000256" key="1">
    <source>
        <dbReference type="ARBA" id="ARBA00000085"/>
    </source>
</evidence>
<dbReference type="CDD" id="cd00075">
    <property type="entry name" value="HATPase"/>
    <property type="match status" value="1"/>
</dbReference>
<feature type="transmembrane region" description="Helical" evidence="10">
    <location>
        <begin position="135"/>
        <end position="153"/>
    </location>
</feature>
<keyword evidence="4" id="KW-0808">Transferase</keyword>
<dbReference type="GO" id="GO:0000155">
    <property type="term" value="F:phosphorelay sensor kinase activity"/>
    <property type="evidence" value="ECO:0007669"/>
    <property type="project" value="InterPro"/>
</dbReference>
<dbReference type="Pfam" id="PF00512">
    <property type="entry name" value="HisKA"/>
    <property type="match status" value="1"/>
</dbReference>
<keyword evidence="8" id="KW-0902">Two-component regulatory system</keyword>
<feature type="transmembrane region" description="Helical" evidence="10">
    <location>
        <begin position="253"/>
        <end position="271"/>
    </location>
</feature>
<dbReference type="CDD" id="cd00082">
    <property type="entry name" value="HisKA"/>
    <property type="match status" value="1"/>
</dbReference>
<feature type="transmembrane region" description="Helical" evidence="10">
    <location>
        <begin position="36"/>
        <end position="54"/>
    </location>
</feature>
<evidence type="ECO:0000256" key="2">
    <source>
        <dbReference type="ARBA" id="ARBA00012438"/>
    </source>
</evidence>
<dbReference type="GO" id="GO:0005524">
    <property type="term" value="F:ATP binding"/>
    <property type="evidence" value="ECO:0007669"/>
    <property type="project" value="UniProtKB-KW"/>
</dbReference>
<protein>
    <recommendedName>
        <fullName evidence="2">histidine kinase</fullName>
        <ecNumber evidence="2">2.7.13.3</ecNumber>
    </recommendedName>
</protein>
<dbReference type="RefSeq" id="WP_008482803.1">
    <property type="nucleotide sequence ID" value="NZ_AMRI01000003.1"/>
</dbReference>
<dbReference type="eggNOG" id="COG4191">
    <property type="taxonomic scope" value="Bacteria"/>
</dbReference>
<keyword evidence="10" id="KW-0472">Membrane</keyword>
<name>K2JRL6_9GAMM</name>
<dbReference type="InterPro" id="IPR036097">
    <property type="entry name" value="HisK_dim/P_sf"/>
</dbReference>
<feature type="transmembrane region" description="Helical" evidence="10">
    <location>
        <begin position="60"/>
        <end position="83"/>
    </location>
</feature>
<keyword evidence="7" id="KW-0067">ATP-binding</keyword>
<keyword evidence="13" id="KW-1185">Reference proteome</keyword>
<dbReference type="Proteomes" id="UP000006755">
    <property type="component" value="Unassembled WGS sequence"/>
</dbReference>
<evidence type="ECO:0000256" key="4">
    <source>
        <dbReference type="ARBA" id="ARBA00022679"/>
    </source>
</evidence>
<dbReference type="SUPFAM" id="SSF47384">
    <property type="entry name" value="Homodimeric domain of signal transducing histidine kinase"/>
    <property type="match status" value="1"/>
</dbReference>
<dbReference type="PATRIC" id="fig|745411.4.peg.576"/>
<dbReference type="InterPro" id="IPR004358">
    <property type="entry name" value="Sig_transdc_His_kin-like_C"/>
</dbReference>
<feature type="transmembrane region" description="Helical" evidence="10">
    <location>
        <begin position="95"/>
        <end position="115"/>
    </location>
</feature>
<evidence type="ECO:0000256" key="7">
    <source>
        <dbReference type="ARBA" id="ARBA00022840"/>
    </source>
</evidence>
<feature type="transmembrane region" description="Helical" evidence="10">
    <location>
        <begin position="224"/>
        <end position="247"/>
    </location>
</feature>
<evidence type="ECO:0000256" key="3">
    <source>
        <dbReference type="ARBA" id="ARBA00022553"/>
    </source>
</evidence>
<keyword evidence="10" id="KW-0812">Transmembrane</keyword>
<organism evidence="12 13">
    <name type="scientific">Gallaecimonas xiamenensis 3-C-1</name>
    <dbReference type="NCBI Taxonomy" id="745411"/>
    <lineage>
        <taxon>Bacteria</taxon>
        <taxon>Pseudomonadati</taxon>
        <taxon>Pseudomonadota</taxon>
        <taxon>Gammaproteobacteria</taxon>
        <taxon>Enterobacterales</taxon>
        <taxon>Gallaecimonadaceae</taxon>
        <taxon>Gallaecimonas</taxon>
    </lineage>
</organism>
<feature type="coiled-coil region" evidence="9">
    <location>
        <begin position="365"/>
        <end position="392"/>
    </location>
</feature>
<dbReference type="InterPro" id="IPR036890">
    <property type="entry name" value="HATPase_C_sf"/>
</dbReference>
<sequence length="583" mass="64229">MFTPGLVVVFEVAMLVTLLSGLATALWLWRQTDLRPLAGFVAMMGLWCLGHLLSPFEPRLALPLLLANPFMPNAFLHFALGYLTVPAPRKRRLLLVTYGTSALVFATSLAGGASIQPWPPFAGFIQLHSLGWLNLAWTVALGICAHAVLLKAWGEQKHNVRRSILAIFLVGGWGLLLASSFVFPSLGVGHFPYSMLALPSYVLLLVFAVLRYRMLEVNLWASRILLWLGLAAMTGLLSALAAGLGFARDGWLLWSYSLLILTASALLYPLLNRWVRQLIYPGVRLDEQLLSHWRSQLRDANDWPALFAKAQALVQAQLGLALPVGEQARTGPHLQCRRQPQGWQVELAGGEELLPGQRLQLEIFASLLASAADNLERTLALAEEEKRRLDQQHLVELGALAAAMAHELRNPLNIIAMASARTDEKTRRHIQDQLQRADRLIQDLLSYGGNLKVDKQELALLPLLQSLPQASGVELQLAPDLTLMADPHRLTQLLVNLLDNARAFAGHRICLEASPGCLRVHNDGPPIAPELAQRLFRPFVSKRPGGSGLGLAIVARIMKAHGGDARLRTDLGWPVTFELEFPL</sequence>
<evidence type="ECO:0000256" key="6">
    <source>
        <dbReference type="ARBA" id="ARBA00022777"/>
    </source>
</evidence>
<dbReference type="PANTHER" id="PTHR43065:SF10">
    <property type="entry name" value="PEROXIDE STRESS-ACTIVATED HISTIDINE KINASE MAK3"/>
    <property type="match status" value="1"/>
</dbReference>
<keyword evidence="6 12" id="KW-0418">Kinase</keyword>
<feature type="transmembrane region" description="Helical" evidence="10">
    <location>
        <begin position="6"/>
        <end position="29"/>
    </location>
</feature>
<dbReference type="SMART" id="SM00388">
    <property type="entry name" value="HisKA"/>
    <property type="match status" value="1"/>
</dbReference>
<dbReference type="Gene3D" id="3.30.565.10">
    <property type="entry name" value="Histidine kinase-like ATPase, C-terminal domain"/>
    <property type="match status" value="1"/>
</dbReference>
<proteinExistence type="predicted"/>
<keyword evidence="5" id="KW-0547">Nucleotide-binding</keyword>
<keyword evidence="3" id="KW-0597">Phosphoprotein</keyword>
<accession>K2JRL6</accession>
<dbReference type="InterPro" id="IPR003661">
    <property type="entry name" value="HisK_dim/P_dom"/>
</dbReference>
<feature type="domain" description="Histidine kinase" evidence="11">
    <location>
        <begin position="403"/>
        <end position="583"/>
    </location>
</feature>